<organism evidence="1 2">
    <name type="scientific">Brachionus plicatilis</name>
    <name type="common">Marine rotifer</name>
    <name type="synonym">Brachionus muelleri</name>
    <dbReference type="NCBI Taxonomy" id="10195"/>
    <lineage>
        <taxon>Eukaryota</taxon>
        <taxon>Metazoa</taxon>
        <taxon>Spiralia</taxon>
        <taxon>Gnathifera</taxon>
        <taxon>Rotifera</taxon>
        <taxon>Eurotatoria</taxon>
        <taxon>Monogononta</taxon>
        <taxon>Pseudotrocha</taxon>
        <taxon>Ploima</taxon>
        <taxon>Brachionidae</taxon>
        <taxon>Brachionus</taxon>
    </lineage>
</organism>
<keyword evidence="2" id="KW-1185">Reference proteome</keyword>
<proteinExistence type="predicted"/>
<sequence>MATLVTRGVAPANKPLTPFILSSMTRNSASRSWKRAHPGAQLTPSHGTVISRLVL</sequence>
<accession>A0A3M7Q3Z3</accession>
<protein>
    <submittedName>
        <fullName evidence="1">Uncharacterized protein</fullName>
    </submittedName>
</protein>
<name>A0A3M7Q3Z3_BRAPC</name>
<reference evidence="1 2" key="1">
    <citation type="journal article" date="2018" name="Sci. Rep.">
        <title>Genomic signatures of local adaptation to the degree of environmental predictability in rotifers.</title>
        <authorList>
            <person name="Franch-Gras L."/>
            <person name="Hahn C."/>
            <person name="Garcia-Roger E.M."/>
            <person name="Carmona M.J."/>
            <person name="Serra M."/>
            <person name="Gomez A."/>
        </authorList>
    </citation>
    <scope>NUCLEOTIDE SEQUENCE [LARGE SCALE GENOMIC DNA]</scope>
    <source>
        <strain evidence="1">HYR1</strain>
    </source>
</reference>
<gene>
    <name evidence="1" type="ORF">BpHYR1_011395</name>
</gene>
<comment type="caution">
    <text evidence="1">The sequence shown here is derived from an EMBL/GenBank/DDBJ whole genome shotgun (WGS) entry which is preliminary data.</text>
</comment>
<evidence type="ECO:0000313" key="1">
    <source>
        <dbReference type="EMBL" id="RNA05983.1"/>
    </source>
</evidence>
<dbReference type="EMBL" id="REGN01007541">
    <property type="protein sequence ID" value="RNA05983.1"/>
    <property type="molecule type" value="Genomic_DNA"/>
</dbReference>
<dbReference type="AlphaFoldDB" id="A0A3M7Q3Z3"/>
<dbReference type="Proteomes" id="UP000276133">
    <property type="component" value="Unassembled WGS sequence"/>
</dbReference>
<evidence type="ECO:0000313" key="2">
    <source>
        <dbReference type="Proteomes" id="UP000276133"/>
    </source>
</evidence>